<name>A0A933W0J6_UNCEI</name>
<sequence>MPIVSLAGLLGQPDVTAFLRGIVARGRYGNAYLFTGPAGVGKGTAALAFARAALCDHVHGAAPAAATVTAADDGMSLFGGMGSAPAAPEPAAPAPDGPLLDDACGECPACRKSASLQHPDLKFLFPVSGVEAKLEETIGETLQGMRDDPLFVFQYDQAASVRLSLTRELQRELAFRPYEASRRVVIIRDCDRMREDQYSALLKSIEEPGASTLWVLTSSRLSRVPATIRSRCQTVKFAPLPETAVETVLQQYGKASGPLARTLAALAAGSLARAVALSREDAAGQARAALAMLEPVRARNQAGLWKAAQDATKFGRAGREALRRTIEFHQLWQRDLLSARYGDGSRPFVFAEREAEIRAEAARTDATEIRRRLMVLEEALRSIDGNITADLTLFSALARVGGAKLGEGAWPSHGTARWDY</sequence>
<dbReference type="PANTHER" id="PTHR11669:SF8">
    <property type="entry name" value="DNA POLYMERASE III SUBUNIT DELTA"/>
    <property type="match status" value="1"/>
</dbReference>
<proteinExistence type="predicted"/>
<dbReference type="InterPro" id="IPR050238">
    <property type="entry name" value="DNA_Rep/Repair_Clamp_Loader"/>
</dbReference>
<dbReference type="SUPFAM" id="SSF52540">
    <property type="entry name" value="P-loop containing nucleoside triphosphate hydrolases"/>
    <property type="match status" value="1"/>
</dbReference>
<reference evidence="1" key="1">
    <citation type="submission" date="2020-07" db="EMBL/GenBank/DDBJ databases">
        <title>Huge and variable diversity of episymbiotic CPR bacteria and DPANN archaea in groundwater ecosystems.</title>
        <authorList>
            <person name="He C.Y."/>
            <person name="Keren R."/>
            <person name="Whittaker M."/>
            <person name="Farag I.F."/>
            <person name="Doudna J."/>
            <person name="Cate J.H.D."/>
            <person name="Banfield J.F."/>
        </authorList>
    </citation>
    <scope>NUCLEOTIDE SEQUENCE</scope>
    <source>
        <strain evidence="1">NC_groundwater_1813_Pr3_B-0.1um_71_17</strain>
    </source>
</reference>
<evidence type="ECO:0008006" key="3">
    <source>
        <dbReference type="Google" id="ProtNLM"/>
    </source>
</evidence>
<accession>A0A933W0J6</accession>
<dbReference type="AlphaFoldDB" id="A0A933W0J6"/>
<dbReference type="PANTHER" id="PTHR11669">
    <property type="entry name" value="REPLICATION FACTOR C / DNA POLYMERASE III GAMMA-TAU SUBUNIT"/>
    <property type="match status" value="1"/>
</dbReference>
<dbReference type="Pfam" id="PF13177">
    <property type="entry name" value="DNA_pol3_delta2"/>
    <property type="match status" value="2"/>
</dbReference>
<dbReference type="GO" id="GO:0006261">
    <property type="term" value="P:DNA-templated DNA replication"/>
    <property type="evidence" value="ECO:0007669"/>
    <property type="project" value="TreeGrafter"/>
</dbReference>
<dbReference type="InterPro" id="IPR027417">
    <property type="entry name" value="P-loop_NTPase"/>
</dbReference>
<dbReference type="EMBL" id="JACRIW010000008">
    <property type="protein sequence ID" value="MBI5168025.1"/>
    <property type="molecule type" value="Genomic_DNA"/>
</dbReference>
<protein>
    <recommendedName>
        <fullName evidence="3">AAA family ATPase</fullName>
    </recommendedName>
</protein>
<evidence type="ECO:0000313" key="2">
    <source>
        <dbReference type="Proteomes" id="UP000696931"/>
    </source>
</evidence>
<comment type="caution">
    <text evidence="1">The sequence shown here is derived from an EMBL/GenBank/DDBJ whole genome shotgun (WGS) entry which is preliminary data.</text>
</comment>
<dbReference type="Proteomes" id="UP000696931">
    <property type="component" value="Unassembled WGS sequence"/>
</dbReference>
<dbReference type="Gene3D" id="3.40.50.300">
    <property type="entry name" value="P-loop containing nucleotide triphosphate hydrolases"/>
    <property type="match status" value="1"/>
</dbReference>
<organism evidence="1 2">
    <name type="scientific">Eiseniibacteriota bacterium</name>
    <dbReference type="NCBI Taxonomy" id="2212470"/>
    <lineage>
        <taxon>Bacteria</taxon>
        <taxon>Candidatus Eiseniibacteriota</taxon>
    </lineage>
</organism>
<evidence type="ECO:0000313" key="1">
    <source>
        <dbReference type="EMBL" id="MBI5168025.1"/>
    </source>
</evidence>
<gene>
    <name evidence="1" type="ORF">HZA61_00915</name>
</gene>